<keyword evidence="1" id="KW-1133">Transmembrane helix</keyword>
<evidence type="ECO:0008006" key="4">
    <source>
        <dbReference type="Google" id="ProtNLM"/>
    </source>
</evidence>
<name>A0ABD4Q883_MYCTX</name>
<protein>
    <recommendedName>
        <fullName evidence="4">MFS transporter</fullName>
    </recommendedName>
</protein>
<proteinExistence type="predicted"/>
<organism evidence="2 3">
    <name type="scientific">Mycobacterium tuberculosis</name>
    <dbReference type="NCBI Taxonomy" id="1773"/>
    <lineage>
        <taxon>Bacteria</taxon>
        <taxon>Bacillati</taxon>
        <taxon>Actinomycetota</taxon>
        <taxon>Actinomycetes</taxon>
        <taxon>Mycobacteriales</taxon>
        <taxon>Mycobacteriaceae</taxon>
        <taxon>Mycobacterium</taxon>
        <taxon>Mycobacterium tuberculosis complex</taxon>
    </lineage>
</organism>
<reference evidence="2 3" key="1">
    <citation type="submission" date="2021-03" db="EMBL/GenBank/DDBJ databases">
        <title>Whole Genome Sequencing of Mycobacterium tuberculosis clinical isolates from Arunachal Pradesh, India.</title>
        <authorList>
            <person name="Singh S."/>
            <person name="Mudliar S.R."/>
            <person name="Kulsum U."/>
            <person name="Rufai S.B."/>
            <person name="Singh P.K."/>
            <person name="Umpo M."/>
            <person name="Nyori M."/>
        </authorList>
    </citation>
    <scope>NUCLEOTIDE SEQUENCE [LARGE SCALE GENOMIC DNA]</scope>
    <source>
        <strain evidence="2 3">OMICS/BPL/0142/20/SP</strain>
    </source>
</reference>
<gene>
    <name evidence="2" type="ORF">J8J21_22720</name>
</gene>
<accession>A0ABD4Q883</accession>
<evidence type="ECO:0000256" key="1">
    <source>
        <dbReference type="SAM" id="Phobius"/>
    </source>
</evidence>
<comment type="caution">
    <text evidence="2">The sequence shown here is derived from an EMBL/GenBank/DDBJ whole genome shotgun (WGS) entry which is preliminary data.</text>
</comment>
<dbReference type="Proteomes" id="UP000671119">
    <property type="component" value="Unassembled WGS sequence"/>
</dbReference>
<feature type="non-terminal residue" evidence="2">
    <location>
        <position position="78"/>
    </location>
</feature>
<keyword evidence="1" id="KW-0812">Transmembrane</keyword>
<evidence type="ECO:0000313" key="3">
    <source>
        <dbReference type="Proteomes" id="UP000671119"/>
    </source>
</evidence>
<keyword evidence="1" id="KW-0472">Membrane</keyword>
<evidence type="ECO:0000313" key="2">
    <source>
        <dbReference type="EMBL" id="MBP0685862.1"/>
    </source>
</evidence>
<feature type="transmembrane region" description="Helical" evidence="1">
    <location>
        <begin position="45"/>
        <end position="64"/>
    </location>
</feature>
<sequence length="78" mass="7809">PVLPAIGHARLGRRSRGSLLGWLAQLGLFRLLHGLLPSVVPGGGIVPALAGIATGLVALAGFALPPPVALGKVPPLRV</sequence>
<feature type="non-terminal residue" evidence="2">
    <location>
        <position position="1"/>
    </location>
</feature>
<dbReference type="EMBL" id="JAGIZI010000659">
    <property type="protein sequence ID" value="MBP0685862.1"/>
    <property type="molecule type" value="Genomic_DNA"/>
</dbReference>
<dbReference type="AlphaFoldDB" id="A0ABD4Q883"/>